<dbReference type="GO" id="GO:0005737">
    <property type="term" value="C:cytoplasm"/>
    <property type="evidence" value="ECO:0007669"/>
    <property type="project" value="UniProtKB-SubCell"/>
</dbReference>
<feature type="binding site" evidence="11">
    <location>
        <begin position="324"/>
        <end position="330"/>
    </location>
    <ligand>
        <name>ATP</name>
        <dbReference type="ChEBI" id="CHEBI:30616"/>
    </ligand>
</feature>
<dbReference type="Pfam" id="PF06315">
    <property type="entry name" value="AceK_kinase"/>
    <property type="match status" value="1"/>
</dbReference>
<dbReference type="PANTHER" id="PTHR39559">
    <property type="match status" value="1"/>
</dbReference>
<keyword evidence="8 11" id="KW-0378">Hydrolase</keyword>
<evidence type="ECO:0000256" key="1">
    <source>
        <dbReference type="ARBA" id="ARBA00022435"/>
    </source>
</evidence>
<reference evidence="14 15" key="1">
    <citation type="journal article" date="2015" name="Genome Announc.">
        <title>Draft Genome Sequences of Marine Isolates of Thalassomonas viridans and Thalassomonas actiniarum.</title>
        <authorList>
            <person name="Olonade I."/>
            <person name="van Zyl L.J."/>
            <person name="Trindade M."/>
        </authorList>
    </citation>
    <scope>NUCLEOTIDE SEQUENCE [LARGE SCALE GENOMIC DNA]</scope>
    <source>
        <strain evidence="14 15">XOM25</strain>
    </source>
</reference>
<dbReference type="AlphaFoldDB" id="A0AAE9Z5G4"/>
<dbReference type="EC" id="3.1.3.-" evidence="11"/>
<dbReference type="GO" id="GO:0008772">
    <property type="term" value="F:[isocitrate dehydrogenase (NADP+)] kinase activity"/>
    <property type="evidence" value="ECO:0007669"/>
    <property type="project" value="UniProtKB-UniRule"/>
</dbReference>
<dbReference type="GO" id="GO:0006006">
    <property type="term" value="P:glucose metabolic process"/>
    <property type="evidence" value="ECO:0007669"/>
    <property type="project" value="InterPro"/>
</dbReference>
<name>A0AAE9Z5G4_9GAMM</name>
<comment type="function">
    <text evidence="11">Bifunctional enzyme which can phosphorylate or dephosphorylate isocitrate dehydrogenase (IDH) on a specific serine residue. This is a regulatory mechanism which enables bacteria to bypass the Krebs cycle via the glyoxylate shunt in response to the source of carbon. When bacteria are grown on glucose, IDH is fully active and unphosphorylated, but when grown on acetate or ethanol, the activity of IDH declines drastically concomitant with its phosphorylation.</text>
</comment>
<evidence type="ECO:0000256" key="8">
    <source>
        <dbReference type="ARBA" id="ARBA00022801"/>
    </source>
</evidence>
<keyword evidence="15" id="KW-1185">Reference proteome</keyword>
<keyword evidence="4 11" id="KW-0816">Tricarboxylic acid cycle</keyword>
<evidence type="ECO:0000256" key="3">
    <source>
        <dbReference type="ARBA" id="ARBA00022527"/>
    </source>
</evidence>
<dbReference type="GO" id="GO:0006099">
    <property type="term" value="P:tricarboxylic acid cycle"/>
    <property type="evidence" value="ECO:0007669"/>
    <property type="project" value="UniProtKB-UniRule"/>
</dbReference>
<keyword evidence="7 11" id="KW-0418">Kinase</keyword>
<dbReference type="PIRSF" id="PIRSF000719">
    <property type="entry name" value="AceK"/>
    <property type="match status" value="1"/>
</dbReference>
<dbReference type="EMBL" id="CP059733">
    <property type="protein sequence ID" value="WDE06414.1"/>
    <property type="molecule type" value="Genomic_DNA"/>
</dbReference>
<gene>
    <name evidence="11 14" type="primary">aceK</name>
    <name evidence="14" type="ORF">SG34_005700</name>
</gene>
<sequence>MLIKTNTDMNNHAFAIAKTILNGFERHIHLFSEITRSAKQRFESCQWAQVQKAARDRTDYYDQRVAETLVTIRRDFSITSLDDTLWQSIKNLYIELLSQHKQPELAESFYNSVFCHLFERKYYHNAYIFVESTVARLDSRPAPQIYRSYLPAEKGLAQTIEEIFTFHQFDIPYENLQQDIDTLIKAFRHQARKTMFRLEELQFDILDFIFYRNKGAYIIGRVLSPAGQTPFIVAVLNNEKGGLYIDALLTEGESMAVVFGFARAYFFVDCQHPHALVEFLHRLIPHKTRADLYAAIGFHKQGKTQFYRDFLNHLANSEDKFELAAGIKGMVMSVFTLPSYPYVFKIIKDKFSPSKNITKKDVKAKYRLVKLHDRVGRMADTMEYSEVAFPRARFSDELLEELTKVADSIVRLEEDLVIIEHLYIERRMNPLNLYLADADDQQVSDAMYGYGKAIKQLIAADIFPGDMLLKNFGVTRHGRVIFYDYDEISYMNEVNFRVKPEPKTEEQIYASEPWYSVDPGDVFPEELATFALANPRYRNAFMEHHPELLEAAFWQQCQQNIANGIFENVFPYPDKIRFCNLSSEAVQKDNGKNGLIPK</sequence>
<feature type="active site" evidence="11">
    <location>
        <position position="380"/>
    </location>
</feature>
<evidence type="ECO:0000256" key="6">
    <source>
        <dbReference type="ARBA" id="ARBA00022741"/>
    </source>
</evidence>
<feature type="domain" description="Isocitrate dehydrogenase kinase/phosphatase (AceK) regulatory" evidence="13">
    <location>
        <begin position="17"/>
        <end position="318"/>
    </location>
</feature>
<evidence type="ECO:0000259" key="12">
    <source>
        <dbReference type="Pfam" id="PF06315"/>
    </source>
</evidence>
<organism evidence="14 15">
    <name type="scientific">Thalassomonas viridans</name>
    <dbReference type="NCBI Taxonomy" id="137584"/>
    <lineage>
        <taxon>Bacteria</taxon>
        <taxon>Pseudomonadati</taxon>
        <taxon>Pseudomonadota</taxon>
        <taxon>Gammaproteobacteria</taxon>
        <taxon>Alteromonadales</taxon>
        <taxon>Colwelliaceae</taxon>
        <taxon>Thalassomonas</taxon>
    </lineage>
</organism>
<dbReference type="InterPro" id="IPR010452">
    <property type="entry name" value="Isocitrate_DH_AceK"/>
</dbReference>
<keyword evidence="6 11" id="KW-0547">Nucleotide-binding</keyword>
<evidence type="ECO:0000256" key="5">
    <source>
        <dbReference type="ARBA" id="ARBA00022679"/>
    </source>
</evidence>
<evidence type="ECO:0000256" key="11">
    <source>
        <dbReference type="HAMAP-Rule" id="MF_00747"/>
    </source>
</evidence>
<evidence type="ECO:0000313" key="14">
    <source>
        <dbReference type="EMBL" id="WDE06414.1"/>
    </source>
</evidence>
<dbReference type="GO" id="GO:0004721">
    <property type="term" value="F:phosphoprotein phosphatase activity"/>
    <property type="evidence" value="ECO:0007669"/>
    <property type="project" value="UniProtKB-KW"/>
</dbReference>
<dbReference type="NCBIfam" id="NF002804">
    <property type="entry name" value="PRK02946.1"/>
    <property type="match status" value="1"/>
</dbReference>
<dbReference type="InterPro" id="IPR046854">
    <property type="entry name" value="AceK_regulatory"/>
</dbReference>
<dbReference type="Pfam" id="PF20423">
    <property type="entry name" value="AceK_regulatory"/>
    <property type="match status" value="1"/>
</dbReference>
<evidence type="ECO:0000256" key="2">
    <source>
        <dbReference type="ARBA" id="ARBA00022490"/>
    </source>
</evidence>
<reference evidence="14 15" key="2">
    <citation type="journal article" date="2022" name="Mar. Drugs">
        <title>Bioassay-Guided Fractionation Leads to the Detection of Cholic Acid Generated by the Rare Thalassomonas sp.</title>
        <authorList>
            <person name="Pheiffer F."/>
            <person name="Schneider Y.K."/>
            <person name="Hansen E.H."/>
            <person name="Andersen J.H."/>
            <person name="Isaksson J."/>
            <person name="Busche T."/>
            <person name="R C."/>
            <person name="Kalinowski J."/>
            <person name="Zyl L.V."/>
            <person name="Trindade M."/>
        </authorList>
    </citation>
    <scope>NUCLEOTIDE SEQUENCE [LARGE SCALE GENOMIC DNA]</scope>
    <source>
        <strain evidence="14 15">XOM25</strain>
    </source>
</reference>
<dbReference type="Proteomes" id="UP000032352">
    <property type="component" value="Chromosome"/>
</dbReference>
<keyword evidence="9 11" id="KW-0067">ATP-binding</keyword>
<accession>A0AAE9Z5G4</accession>
<keyword evidence="10 11" id="KW-0904">Protein phosphatase</keyword>
<dbReference type="InterPro" id="IPR046855">
    <property type="entry name" value="AceK_kinase"/>
</dbReference>
<comment type="catalytic activity">
    <reaction evidence="11">
        <text>L-seryl-[isocitrate dehydrogenase] + ATP = O-phospho-L-seryl-[isocitrate dehydrogenase] + ADP + H(+)</text>
        <dbReference type="Rhea" id="RHEA:43540"/>
        <dbReference type="Rhea" id="RHEA-COMP:10605"/>
        <dbReference type="Rhea" id="RHEA-COMP:10606"/>
        <dbReference type="ChEBI" id="CHEBI:15378"/>
        <dbReference type="ChEBI" id="CHEBI:29999"/>
        <dbReference type="ChEBI" id="CHEBI:30616"/>
        <dbReference type="ChEBI" id="CHEBI:83421"/>
        <dbReference type="ChEBI" id="CHEBI:456216"/>
        <dbReference type="EC" id="2.7.11.5"/>
    </reaction>
</comment>
<evidence type="ECO:0000256" key="9">
    <source>
        <dbReference type="ARBA" id="ARBA00022840"/>
    </source>
</evidence>
<evidence type="ECO:0000313" key="15">
    <source>
        <dbReference type="Proteomes" id="UP000032352"/>
    </source>
</evidence>
<dbReference type="GO" id="GO:0016208">
    <property type="term" value="F:AMP binding"/>
    <property type="evidence" value="ECO:0007669"/>
    <property type="project" value="TreeGrafter"/>
</dbReference>
<dbReference type="HAMAP" id="MF_00747">
    <property type="entry name" value="AceK"/>
    <property type="match status" value="1"/>
</dbReference>
<evidence type="ECO:0000259" key="13">
    <source>
        <dbReference type="Pfam" id="PF20423"/>
    </source>
</evidence>
<dbReference type="GO" id="GO:0004674">
    <property type="term" value="F:protein serine/threonine kinase activity"/>
    <property type="evidence" value="ECO:0007669"/>
    <property type="project" value="UniProtKB-KW"/>
</dbReference>
<keyword evidence="2 11" id="KW-0963">Cytoplasm</keyword>
<keyword evidence="1 11" id="KW-0329">Glyoxylate bypass</keyword>
<dbReference type="PANTHER" id="PTHR39559:SF1">
    <property type="entry name" value="ISOCITRATE DEHYDROGENASE KINASE_PHOSPHATASE"/>
    <property type="match status" value="1"/>
</dbReference>
<comment type="similarity">
    <text evidence="11">Belongs to the AceK family.</text>
</comment>
<protein>
    <recommendedName>
        <fullName evidence="11">Isocitrate dehydrogenase kinase/phosphatase</fullName>
        <shortName evidence="11">IDH kinase/phosphatase</shortName>
        <shortName evidence="11">IDHK/P</shortName>
        <ecNumber evidence="11">2.7.11.5</ecNumber>
        <ecNumber evidence="11">3.1.3.-</ecNumber>
    </recommendedName>
</protein>
<evidence type="ECO:0000256" key="7">
    <source>
        <dbReference type="ARBA" id="ARBA00022777"/>
    </source>
</evidence>
<proteinExistence type="inferred from homology"/>
<evidence type="ECO:0000256" key="4">
    <source>
        <dbReference type="ARBA" id="ARBA00022532"/>
    </source>
</evidence>
<comment type="subcellular location">
    <subcellularLocation>
        <location evidence="11">Cytoplasm</location>
    </subcellularLocation>
</comment>
<keyword evidence="3 11" id="KW-0723">Serine/threonine-protein kinase</keyword>
<evidence type="ECO:0000256" key="10">
    <source>
        <dbReference type="ARBA" id="ARBA00022912"/>
    </source>
</evidence>
<dbReference type="GO" id="GO:0005524">
    <property type="term" value="F:ATP binding"/>
    <property type="evidence" value="ECO:0007669"/>
    <property type="project" value="UniProtKB-UniRule"/>
</dbReference>
<feature type="domain" description="Isocitrate dehydrogenase kinase/phosphatase (AceK) kinase" evidence="12">
    <location>
        <begin position="319"/>
        <end position="573"/>
    </location>
</feature>
<feature type="binding site" evidence="11">
    <location>
        <position position="345"/>
    </location>
    <ligand>
        <name>ATP</name>
        <dbReference type="ChEBI" id="CHEBI:30616"/>
    </ligand>
</feature>
<dbReference type="KEGG" id="tvd:SG34_005700"/>
<dbReference type="GO" id="GO:0006097">
    <property type="term" value="P:glyoxylate cycle"/>
    <property type="evidence" value="ECO:0007669"/>
    <property type="project" value="UniProtKB-UniRule"/>
</dbReference>
<keyword evidence="5 11" id="KW-0808">Transferase</keyword>
<dbReference type="EC" id="2.7.11.5" evidence="11"/>